<dbReference type="InterPro" id="IPR036397">
    <property type="entry name" value="RNaseH_sf"/>
</dbReference>
<sequence>MAERPDYINERGEFGHWEGDLVTGPRNGQNGAYLTLLERKTRFYYMISISSKSSKKVYMQINKLHKFYGNSFKDIFKSITFDNGNEFSRWKDMEIKPNTKEQRTKIYLGRPYHSCDRASNENCNALVRYFIKKGTDINTIDKKASIDINNKINQKKRKILGYLPAEKLFLDELTKINVTENTIFYKN</sequence>
<dbReference type="RefSeq" id="WP_117850769.1">
    <property type="nucleotide sequence ID" value="NZ_JAJDKQ010000010.1"/>
</dbReference>
<dbReference type="Gene3D" id="3.30.420.10">
    <property type="entry name" value="Ribonuclease H-like superfamily/Ribonuclease H"/>
    <property type="match status" value="1"/>
</dbReference>
<dbReference type="GO" id="GO:0015074">
    <property type="term" value="P:DNA integration"/>
    <property type="evidence" value="ECO:0007669"/>
    <property type="project" value="InterPro"/>
</dbReference>
<dbReference type="InterPro" id="IPR012337">
    <property type="entry name" value="RNaseH-like_sf"/>
</dbReference>
<dbReference type="InterPro" id="IPR051917">
    <property type="entry name" value="Transposase-Integrase"/>
</dbReference>
<name>A0AAW4VDH0_9FIRM</name>
<dbReference type="GO" id="GO:0005829">
    <property type="term" value="C:cytosol"/>
    <property type="evidence" value="ECO:0007669"/>
    <property type="project" value="TreeGrafter"/>
</dbReference>
<dbReference type="InterPro" id="IPR053392">
    <property type="entry name" value="Transposase_IS30-like"/>
</dbReference>
<dbReference type="InterPro" id="IPR001584">
    <property type="entry name" value="Integrase_cat-core"/>
</dbReference>
<gene>
    <name evidence="2" type="ORF">LJD74_06685</name>
</gene>
<organism evidence="2 3">
    <name type="scientific">Faecalibacillus intestinalis</name>
    <dbReference type="NCBI Taxonomy" id="1982626"/>
    <lineage>
        <taxon>Bacteria</taxon>
        <taxon>Bacillati</taxon>
        <taxon>Bacillota</taxon>
        <taxon>Erysipelotrichia</taxon>
        <taxon>Erysipelotrichales</taxon>
        <taxon>Coprobacillaceae</taxon>
        <taxon>Faecalibacillus</taxon>
    </lineage>
</organism>
<comment type="caution">
    <text evidence="2">The sequence shown here is derived from an EMBL/GenBank/DDBJ whole genome shotgun (WGS) entry which is preliminary data.</text>
</comment>
<dbReference type="NCBIfam" id="NF033563">
    <property type="entry name" value="transpos_IS30"/>
    <property type="match status" value="1"/>
</dbReference>
<dbReference type="GO" id="GO:0032196">
    <property type="term" value="P:transposition"/>
    <property type="evidence" value="ECO:0007669"/>
    <property type="project" value="TreeGrafter"/>
</dbReference>
<dbReference type="PROSITE" id="PS50994">
    <property type="entry name" value="INTEGRASE"/>
    <property type="match status" value="1"/>
</dbReference>
<dbReference type="GO" id="GO:0004803">
    <property type="term" value="F:transposase activity"/>
    <property type="evidence" value="ECO:0007669"/>
    <property type="project" value="TreeGrafter"/>
</dbReference>
<proteinExistence type="predicted"/>
<dbReference type="PANTHER" id="PTHR10948:SF23">
    <property type="entry name" value="TRANSPOSASE INSI FOR INSERTION SEQUENCE ELEMENT IS30A-RELATED"/>
    <property type="match status" value="1"/>
</dbReference>
<reference evidence="2" key="1">
    <citation type="submission" date="2021-10" db="EMBL/GenBank/DDBJ databases">
        <title>Collection of gut derived symbiotic bacterial strains cultured from healthy donors.</title>
        <authorList>
            <person name="Lin H."/>
            <person name="Littmann E."/>
            <person name="Kohout C."/>
            <person name="Pamer E.G."/>
        </authorList>
    </citation>
    <scope>NUCLEOTIDE SEQUENCE</scope>
    <source>
        <strain evidence="2">DFI.5.2</strain>
    </source>
</reference>
<dbReference type="SUPFAM" id="SSF53098">
    <property type="entry name" value="Ribonuclease H-like"/>
    <property type="match status" value="1"/>
</dbReference>
<dbReference type="GO" id="GO:0003676">
    <property type="term" value="F:nucleic acid binding"/>
    <property type="evidence" value="ECO:0007669"/>
    <property type="project" value="InterPro"/>
</dbReference>
<protein>
    <submittedName>
        <fullName evidence="2">IS30 family transposase</fullName>
    </submittedName>
</protein>
<dbReference type="Proteomes" id="UP001197827">
    <property type="component" value="Unassembled WGS sequence"/>
</dbReference>
<accession>A0AAW4VDH0</accession>
<evidence type="ECO:0000313" key="2">
    <source>
        <dbReference type="EMBL" id="MCB8561684.1"/>
    </source>
</evidence>
<dbReference type="PANTHER" id="PTHR10948">
    <property type="entry name" value="TRANSPOSASE"/>
    <property type="match status" value="1"/>
</dbReference>
<feature type="domain" description="Integrase catalytic" evidence="1">
    <location>
        <begin position="1"/>
        <end position="172"/>
    </location>
</feature>
<dbReference type="EMBL" id="JAJDKQ010000010">
    <property type="protein sequence ID" value="MCB8561684.1"/>
    <property type="molecule type" value="Genomic_DNA"/>
</dbReference>
<evidence type="ECO:0000259" key="1">
    <source>
        <dbReference type="PROSITE" id="PS50994"/>
    </source>
</evidence>
<evidence type="ECO:0000313" key="3">
    <source>
        <dbReference type="Proteomes" id="UP001197827"/>
    </source>
</evidence>
<dbReference type="AlphaFoldDB" id="A0AAW4VDH0"/>